<sequence length="106" mass="11618">MFKIDNVLSKLIEIVKQDSKEALGCTEPVAIAYCTNVCASYIDKSEIKKISVQLSKDFYKNAKSVKIPNTATSGIDLAVVIGGIIEKTNDGFKVFSKVDTQIIRKS</sequence>
<dbReference type="PANTHER" id="PTHR30501">
    <property type="entry name" value="UPF0597 PROTEIN YHAM"/>
    <property type="match status" value="1"/>
</dbReference>
<organism evidence="1 2">
    <name type="scientific">Criibacterium bergeronii</name>
    <dbReference type="NCBI Taxonomy" id="1871336"/>
    <lineage>
        <taxon>Bacteria</taxon>
        <taxon>Bacillati</taxon>
        <taxon>Bacillota</taxon>
        <taxon>Clostridia</taxon>
        <taxon>Peptostreptococcales</taxon>
        <taxon>Filifactoraceae</taxon>
        <taxon>Criibacterium</taxon>
    </lineage>
</organism>
<evidence type="ECO:0000313" key="1">
    <source>
        <dbReference type="EMBL" id="RDY20697.1"/>
    </source>
</evidence>
<accession>A0A371IJN0</accession>
<dbReference type="GO" id="GO:0019450">
    <property type="term" value="P:L-cysteine catabolic process to pyruvate"/>
    <property type="evidence" value="ECO:0007669"/>
    <property type="project" value="TreeGrafter"/>
</dbReference>
<name>A0A371IJN0_9FIRM</name>
<dbReference type="AlphaFoldDB" id="A0A371IJN0"/>
<dbReference type="Proteomes" id="UP000093352">
    <property type="component" value="Unassembled WGS sequence"/>
</dbReference>
<dbReference type="PANTHER" id="PTHR30501:SF2">
    <property type="entry name" value="UPF0597 PROTEIN YHAM"/>
    <property type="match status" value="1"/>
</dbReference>
<dbReference type="EMBL" id="MBEW02000023">
    <property type="protein sequence ID" value="RDY20697.1"/>
    <property type="molecule type" value="Genomic_DNA"/>
</dbReference>
<dbReference type="GO" id="GO:0080146">
    <property type="term" value="F:L-cysteine desulfhydrase activity"/>
    <property type="evidence" value="ECO:0007669"/>
    <property type="project" value="TreeGrafter"/>
</dbReference>
<comment type="caution">
    <text evidence="1">The sequence shown here is derived from an EMBL/GenBank/DDBJ whole genome shotgun (WGS) entry which is preliminary data.</text>
</comment>
<evidence type="ECO:0008006" key="3">
    <source>
        <dbReference type="Google" id="ProtNLM"/>
    </source>
</evidence>
<reference evidence="1 2" key="1">
    <citation type="journal article" date="2016" name="Genome Announc.">
        <title>Draft Genome Sequence of Criibacterium bergeronii gen. nov., sp. nov., Strain CCRI-22567T, Isolated from a Vaginal Sample from a Woman with Bacterial Vaginosis.</title>
        <authorList>
            <person name="Maheux A.F."/>
            <person name="Berube E."/>
            <person name="Boudreau D.K."/>
            <person name="Raymond F."/>
            <person name="Corbeil J."/>
            <person name="Roy P.H."/>
            <person name="Boissinot M."/>
            <person name="Omar R.F."/>
        </authorList>
    </citation>
    <scope>NUCLEOTIDE SEQUENCE [LARGE SCALE GENOMIC DNA]</scope>
    <source>
        <strain evidence="1 2">CCRI-22567</strain>
    </source>
</reference>
<dbReference type="InterPro" id="IPR021144">
    <property type="entry name" value="UPF0597"/>
</dbReference>
<proteinExistence type="predicted"/>
<keyword evidence="2" id="KW-1185">Reference proteome</keyword>
<gene>
    <name evidence="1" type="ORF">BBG48_008805</name>
</gene>
<protein>
    <recommendedName>
        <fullName evidence="3">Serine dehydratase subunit alpha family protein</fullName>
    </recommendedName>
</protein>
<evidence type="ECO:0000313" key="2">
    <source>
        <dbReference type="Proteomes" id="UP000093352"/>
    </source>
</evidence>